<organism evidence="8 9">
    <name type="scientific">Pristionchus mayeri</name>
    <dbReference type="NCBI Taxonomy" id="1317129"/>
    <lineage>
        <taxon>Eukaryota</taxon>
        <taxon>Metazoa</taxon>
        <taxon>Ecdysozoa</taxon>
        <taxon>Nematoda</taxon>
        <taxon>Chromadorea</taxon>
        <taxon>Rhabditida</taxon>
        <taxon>Rhabditina</taxon>
        <taxon>Diplogasteromorpha</taxon>
        <taxon>Diplogasteroidea</taxon>
        <taxon>Neodiplogasteridae</taxon>
        <taxon>Pristionchus</taxon>
    </lineage>
</organism>
<keyword evidence="9" id="KW-1185">Reference proteome</keyword>
<evidence type="ECO:0008006" key="10">
    <source>
        <dbReference type="Google" id="ProtNLM"/>
    </source>
</evidence>
<dbReference type="InterPro" id="IPR019734">
    <property type="entry name" value="TPR_rpt"/>
</dbReference>
<feature type="non-terminal residue" evidence="8">
    <location>
        <position position="1"/>
    </location>
</feature>
<dbReference type="GO" id="GO:0031145">
    <property type="term" value="P:anaphase-promoting complex-dependent catabolic process"/>
    <property type="evidence" value="ECO:0007669"/>
    <property type="project" value="TreeGrafter"/>
</dbReference>
<dbReference type="Pfam" id="PF00515">
    <property type="entry name" value="TPR_1"/>
    <property type="match status" value="1"/>
</dbReference>
<dbReference type="PANTHER" id="PTHR12558:SF9">
    <property type="entry name" value="CELL DIVISION CYCLE PROTEIN 16 HOMOLOG"/>
    <property type="match status" value="1"/>
</dbReference>
<sequence>RPLDPFWEPLINNLGHSYRKLHKFNEAIACYKRALLLVPQQVTTLTSLAFSYASINKSELATQYFHQALAIKPFSQYAKAGLDAMINQDQVLSVEEARRKMDGSMSLDELKEELYSPRDPFMDKANKMVGENMVRDFVPRKHPNLLCTCDECAGCTGDADMNTPSTSRD</sequence>
<proteinExistence type="predicted"/>
<comment type="caution">
    <text evidence="8">The sequence shown here is derived from an EMBL/GenBank/DDBJ whole genome shotgun (WGS) entry which is preliminary data.</text>
</comment>
<dbReference type="Gene3D" id="1.25.40.10">
    <property type="entry name" value="Tetratricopeptide repeat domain"/>
    <property type="match status" value="1"/>
</dbReference>
<keyword evidence="6" id="KW-0131">Cell cycle</keyword>
<dbReference type="InterPro" id="IPR011990">
    <property type="entry name" value="TPR-like_helical_dom_sf"/>
</dbReference>
<dbReference type="EMBL" id="BTRK01000001">
    <property type="protein sequence ID" value="GMR32441.1"/>
    <property type="molecule type" value="Genomic_DNA"/>
</dbReference>
<dbReference type="GO" id="GO:0016567">
    <property type="term" value="P:protein ubiquitination"/>
    <property type="evidence" value="ECO:0007669"/>
    <property type="project" value="TreeGrafter"/>
</dbReference>
<evidence type="ECO:0000313" key="9">
    <source>
        <dbReference type="Proteomes" id="UP001328107"/>
    </source>
</evidence>
<dbReference type="AlphaFoldDB" id="A0AAN4Z4J6"/>
<protein>
    <recommendedName>
        <fullName evidence="10">Tetratricopeptide repeat-containing protein</fullName>
    </recommendedName>
</protein>
<dbReference type="Proteomes" id="UP001328107">
    <property type="component" value="Unassembled WGS sequence"/>
</dbReference>
<dbReference type="SUPFAM" id="SSF48452">
    <property type="entry name" value="TPR-like"/>
    <property type="match status" value="1"/>
</dbReference>
<dbReference type="GO" id="GO:0005737">
    <property type="term" value="C:cytoplasm"/>
    <property type="evidence" value="ECO:0007669"/>
    <property type="project" value="TreeGrafter"/>
</dbReference>
<evidence type="ECO:0000256" key="6">
    <source>
        <dbReference type="ARBA" id="ARBA00023306"/>
    </source>
</evidence>
<evidence type="ECO:0000256" key="1">
    <source>
        <dbReference type="ARBA" id="ARBA00022618"/>
    </source>
</evidence>
<evidence type="ECO:0000256" key="7">
    <source>
        <dbReference type="PROSITE-ProRule" id="PRU00339"/>
    </source>
</evidence>
<gene>
    <name evidence="8" type="ORF">PMAYCL1PPCAC_02636</name>
</gene>
<feature type="non-terminal residue" evidence="8">
    <location>
        <position position="169"/>
    </location>
</feature>
<dbReference type="GO" id="GO:0045842">
    <property type="term" value="P:positive regulation of mitotic metaphase/anaphase transition"/>
    <property type="evidence" value="ECO:0007669"/>
    <property type="project" value="TreeGrafter"/>
</dbReference>
<dbReference type="PROSITE" id="PS50005">
    <property type="entry name" value="TPR"/>
    <property type="match status" value="2"/>
</dbReference>
<dbReference type="SMART" id="SM00028">
    <property type="entry name" value="TPR"/>
    <property type="match status" value="2"/>
</dbReference>
<dbReference type="GO" id="GO:0005680">
    <property type="term" value="C:anaphase-promoting complex"/>
    <property type="evidence" value="ECO:0007669"/>
    <property type="project" value="TreeGrafter"/>
</dbReference>
<evidence type="ECO:0000256" key="3">
    <source>
        <dbReference type="ARBA" id="ARBA00022776"/>
    </source>
</evidence>
<keyword evidence="4" id="KW-0833">Ubl conjugation pathway</keyword>
<dbReference type="GO" id="GO:0051301">
    <property type="term" value="P:cell division"/>
    <property type="evidence" value="ECO:0007669"/>
    <property type="project" value="UniProtKB-KW"/>
</dbReference>
<name>A0AAN4Z4J6_9BILA</name>
<evidence type="ECO:0000256" key="5">
    <source>
        <dbReference type="ARBA" id="ARBA00022803"/>
    </source>
</evidence>
<dbReference type="PANTHER" id="PTHR12558">
    <property type="entry name" value="CELL DIVISION CYCLE 16,23,27"/>
    <property type="match status" value="1"/>
</dbReference>
<evidence type="ECO:0000256" key="4">
    <source>
        <dbReference type="ARBA" id="ARBA00022786"/>
    </source>
</evidence>
<accession>A0AAN4Z4J6</accession>
<feature type="repeat" description="TPR" evidence="7">
    <location>
        <begin position="42"/>
        <end position="75"/>
    </location>
</feature>
<keyword evidence="2" id="KW-0677">Repeat</keyword>
<keyword evidence="1" id="KW-0132">Cell division</keyword>
<evidence type="ECO:0000313" key="8">
    <source>
        <dbReference type="EMBL" id="GMR32441.1"/>
    </source>
</evidence>
<reference evidence="9" key="1">
    <citation type="submission" date="2022-10" db="EMBL/GenBank/DDBJ databases">
        <title>Genome assembly of Pristionchus species.</title>
        <authorList>
            <person name="Yoshida K."/>
            <person name="Sommer R.J."/>
        </authorList>
    </citation>
    <scope>NUCLEOTIDE SEQUENCE [LARGE SCALE GENOMIC DNA]</scope>
    <source>
        <strain evidence="9">RS5460</strain>
    </source>
</reference>
<feature type="repeat" description="TPR" evidence="7">
    <location>
        <begin position="8"/>
        <end position="41"/>
    </location>
</feature>
<evidence type="ECO:0000256" key="2">
    <source>
        <dbReference type="ARBA" id="ARBA00022737"/>
    </source>
</evidence>
<keyword evidence="3" id="KW-0498">Mitosis</keyword>
<keyword evidence="5 7" id="KW-0802">TPR repeat</keyword>